<dbReference type="Proteomes" id="UP001153076">
    <property type="component" value="Unassembled WGS sequence"/>
</dbReference>
<dbReference type="AlphaFoldDB" id="A0A9Q1K1Z8"/>
<name>A0A9Q1K1Z8_9CARY</name>
<sequence length="242" mass="26932">MGDFESIHQQPLISIGSSSSNGKDQGSNNGKNQIIGAGKDEGDISSLTTKRKRNPSARTRGMNLVKEEKFKGGGIENHNVQLIKKYLGPQDHDLVISFGHRVTPKDVQGPQPGKVNLLAEIQEKNEQINLLGGHVDALELNHRKKTEEMQTAHEMHMAEMKECHQQDMAKIEDAHHKGMATVGSKLKLLTKLVLQQRSYEMHLSGVTLTGNVRETHNIERHYDILVLIYELMGFAISLCLAS</sequence>
<proteinExistence type="predicted"/>
<evidence type="ECO:0000313" key="3">
    <source>
        <dbReference type="Proteomes" id="UP001153076"/>
    </source>
</evidence>
<keyword evidence="3" id="KW-1185">Reference proteome</keyword>
<comment type="caution">
    <text evidence="2">The sequence shown here is derived from an EMBL/GenBank/DDBJ whole genome shotgun (WGS) entry which is preliminary data.</text>
</comment>
<protein>
    <submittedName>
        <fullName evidence="2">Uncharacterized protein</fullName>
    </submittedName>
</protein>
<feature type="region of interest" description="Disordered" evidence="1">
    <location>
        <begin position="1"/>
        <end position="63"/>
    </location>
</feature>
<gene>
    <name evidence="2" type="ORF">Cgig2_021643</name>
</gene>
<feature type="compositionally biased region" description="Polar residues" evidence="1">
    <location>
        <begin position="7"/>
        <end position="32"/>
    </location>
</feature>
<dbReference type="EMBL" id="JAKOGI010000394">
    <property type="protein sequence ID" value="KAJ8435686.1"/>
    <property type="molecule type" value="Genomic_DNA"/>
</dbReference>
<evidence type="ECO:0000313" key="2">
    <source>
        <dbReference type="EMBL" id="KAJ8435686.1"/>
    </source>
</evidence>
<organism evidence="2 3">
    <name type="scientific">Carnegiea gigantea</name>
    <dbReference type="NCBI Taxonomy" id="171969"/>
    <lineage>
        <taxon>Eukaryota</taxon>
        <taxon>Viridiplantae</taxon>
        <taxon>Streptophyta</taxon>
        <taxon>Embryophyta</taxon>
        <taxon>Tracheophyta</taxon>
        <taxon>Spermatophyta</taxon>
        <taxon>Magnoliopsida</taxon>
        <taxon>eudicotyledons</taxon>
        <taxon>Gunneridae</taxon>
        <taxon>Pentapetalae</taxon>
        <taxon>Caryophyllales</taxon>
        <taxon>Cactineae</taxon>
        <taxon>Cactaceae</taxon>
        <taxon>Cactoideae</taxon>
        <taxon>Echinocereeae</taxon>
        <taxon>Carnegiea</taxon>
    </lineage>
</organism>
<evidence type="ECO:0000256" key="1">
    <source>
        <dbReference type="SAM" id="MobiDB-lite"/>
    </source>
</evidence>
<accession>A0A9Q1K1Z8</accession>
<reference evidence="2" key="1">
    <citation type="submission" date="2022-04" db="EMBL/GenBank/DDBJ databases">
        <title>Carnegiea gigantea Genome sequencing and assembly v2.</title>
        <authorList>
            <person name="Copetti D."/>
            <person name="Sanderson M.J."/>
            <person name="Burquez A."/>
            <person name="Wojciechowski M.F."/>
        </authorList>
    </citation>
    <scope>NUCLEOTIDE SEQUENCE</scope>
    <source>
        <strain evidence="2">SGP5-SGP5p</strain>
        <tissue evidence="2">Aerial part</tissue>
    </source>
</reference>